<evidence type="ECO:0000313" key="2">
    <source>
        <dbReference type="EMBL" id="KID49800.1"/>
    </source>
</evidence>
<organism evidence="2 3">
    <name type="scientific">Fusobacterium necrophorum subsp. funduliforme B35</name>
    <dbReference type="NCBI Taxonomy" id="1226633"/>
    <lineage>
        <taxon>Bacteria</taxon>
        <taxon>Fusobacteriati</taxon>
        <taxon>Fusobacteriota</taxon>
        <taxon>Fusobacteriia</taxon>
        <taxon>Fusobacteriales</taxon>
        <taxon>Fusobacteriaceae</taxon>
        <taxon>Fusobacterium</taxon>
    </lineage>
</organism>
<keyword evidence="1" id="KW-1133">Transmembrane helix</keyword>
<dbReference type="RefSeq" id="WP_255371036.1">
    <property type="nucleotide sequence ID" value="NZ_AOJP01000001.1"/>
</dbReference>
<dbReference type="PATRIC" id="fig|1226633.4.peg.644"/>
<dbReference type="EMBL" id="AUZI01000011">
    <property type="protein sequence ID" value="KID49800.1"/>
    <property type="molecule type" value="Genomic_DNA"/>
</dbReference>
<evidence type="ECO:0000313" key="3">
    <source>
        <dbReference type="Proteomes" id="UP000031184"/>
    </source>
</evidence>
<evidence type="ECO:0000256" key="1">
    <source>
        <dbReference type="SAM" id="Phobius"/>
    </source>
</evidence>
<feature type="transmembrane region" description="Helical" evidence="1">
    <location>
        <begin position="6"/>
        <end position="27"/>
    </location>
</feature>
<protein>
    <submittedName>
        <fullName evidence="2">Uncharacterized protein</fullName>
    </submittedName>
</protein>
<accession>A0A0B4ES58</accession>
<dbReference type="Proteomes" id="UP000031184">
    <property type="component" value="Unassembled WGS sequence"/>
</dbReference>
<keyword evidence="1" id="KW-0812">Transmembrane</keyword>
<comment type="caution">
    <text evidence="2">The sequence shown here is derived from an EMBL/GenBank/DDBJ whole genome shotgun (WGS) entry which is preliminary data.</text>
</comment>
<proteinExistence type="predicted"/>
<reference evidence="2 3" key="1">
    <citation type="submission" date="2013-08" db="EMBL/GenBank/DDBJ databases">
        <title>An opportunistic ruminal bacterium that causes liver abscesses in cattle.</title>
        <authorList>
            <person name="Benahmed F.H."/>
            <person name="Rasmussen M."/>
            <person name="Harbottle H."/>
            <person name="Soppet D."/>
            <person name="Nagaraja T.G."/>
            <person name="Davidson M."/>
        </authorList>
    </citation>
    <scope>NUCLEOTIDE SEQUENCE [LARGE SCALE GENOMIC DNA]</scope>
    <source>
        <strain evidence="2 3">B35</strain>
    </source>
</reference>
<sequence>MINVLPSLFISLPLYLGIPAIILYFVIKTAVKKAIKELKDENIL</sequence>
<name>A0A0B4ES58_9FUSO</name>
<gene>
    <name evidence="2" type="ORF">C095_03225</name>
</gene>
<dbReference type="AlphaFoldDB" id="A0A0B4ES58"/>
<keyword evidence="1" id="KW-0472">Membrane</keyword>